<comment type="similarity">
    <text evidence="1">Belongs to the PrpD family.</text>
</comment>
<protein>
    <submittedName>
        <fullName evidence="4">2-methylcitrate dehydratase</fullName>
    </submittedName>
</protein>
<name>A0A0W0V800_9GAMM</name>
<dbReference type="InterPro" id="IPR005656">
    <property type="entry name" value="MmgE_PrpD"/>
</dbReference>
<dbReference type="Pfam" id="PF03972">
    <property type="entry name" value="MmgE_PrpD_N"/>
    <property type="match status" value="1"/>
</dbReference>
<dbReference type="Gene3D" id="1.10.4100.10">
    <property type="entry name" value="2-methylcitrate dehydratase PrpD"/>
    <property type="match status" value="1"/>
</dbReference>
<dbReference type="InterPro" id="IPR045337">
    <property type="entry name" value="MmgE_PrpD_C"/>
</dbReference>
<dbReference type="EMBL" id="LNYJ01000011">
    <property type="protein sequence ID" value="KTD16243.1"/>
    <property type="molecule type" value="Genomic_DNA"/>
</dbReference>
<dbReference type="GO" id="GO:0016829">
    <property type="term" value="F:lyase activity"/>
    <property type="evidence" value="ECO:0007669"/>
    <property type="project" value="InterPro"/>
</dbReference>
<evidence type="ECO:0000256" key="1">
    <source>
        <dbReference type="ARBA" id="ARBA00006174"/>
    </source>
</evidence>
<dbReference type="InterPro" id="IPR042188">
    <property type="entry name" value="MmgE/PrpD_sf_2"/>
</dbReference>
<reference evidence="4 5" key="1">
    <citation type="submission" date="2015-11" db="EMBL/GenBank/DDBJ databases">
        <title>Genomic analysis of 38 Legionella species identifies large and diverse effector repertoires.</title>
        <authorList>
            <person name="Burstein D."/>
            <person name="Amaro F."/>
            <person name="Zusman T."/>
            <person name="Lifshitz Z."/>
            <person name="Cohen O."/>
            <person name="Gilbert J.A."/>
            <person name="Pupko T."/>
            <person name="Shuman H.A."/>
            <person name="Segal G."/>
        </authorList>
    </citation>
    <scope>NUCLEOTIDE SEQUENCE [LARGE SCALE GENOMIC DNA]</scope>
    <source>
        <strain evidence="4 5">BL-540</strain>
    </source>
</reference>
<evidence type="ECO:0000313" key="4">
    <source>
        <dbReference type="EMBL" id="KTD16243.1"/>
    </source>
</evidence>
<dbReference type="RefSeq" id="WP_058470114.1">
    <property type="nucleotide sequence ID" value="NZ_CAAAIC010000004.1"/>
</dbReference>
<comment type="caution">
    <text evidence="4">The sequence shown here is derived from an EMBL/GenBank/DDBJ whole genome shotgun (WGS) entry which is preliminary data.</text>
</comment>
<organism evidence="4 5">
    <name type="scientific">Legionella jordanis</name>
    <dbReference type="NCBI Taxonomy" id="456"/>
    <lineage>
        <taxon>Bacteria</taxon>
        <taxon>Pseudomonadati</taxon>
        <taxon>Pseudomonadota</taxon>
        <taxon>Gammaproteobacteria</taxon>
        <taxon>Legionellales</taxon>
        <taxon>Legionellaceae</taxon>
        <taxon>Legionella</taxon>
    </lineage>
</organism>
<dbReference type="Proteomes" id="UP000055035">
    <property type="component" value="Unassembled WGS sequence"/>
</dbReference>
<dbReference type="Gene3D" id="3.30.1330.120">
    <property type="entry name" value="2-methylcitrate dehydratase PrpD"/>
    <property type="match status" value="1"/>
</dbReference>
<feature type="domain" description="MmgE/PrpD N-terminal" evidence="2">
    <location>
        <begin position="9"/>
        <end position="246"/>
    </location>
</feature>
<evidence type="ECO:0000259" key="3">
    <source>
        <dbReference type="Pfam" id="PF19305"/>
    </source>
</evidence>
<sequence length="486" mass="53226">MSTRFIAHEFTEFALSLYKQNISPDLSKFLTKLLIDKIGLILGGSQFPWSQATYQAITQFPAIGRAKVAYFGDLLSPEQTAFINASFGHAQDFDDTHVLAITHPGAVVIPTAFAIANQVGANMSKVLAAIAAGVEIMVRIAYAIPSCHAKGFHTPTVAGPFAAAITAGLLLELNQQECVNAFSIAGSFSGGLWEYTQTGGTAKRMHCAIAASAGIKAAYLAAQGLSGPSSIFEGKFGVCHVFDNGTHMPRLTKHLGEKYLLTDTSFKYYNCPFSIHAALEALLDICKCYQLRPEDIQKIEVGTSRFVLNHVGKIRHPKNLMEAQFSMVFTLALALLQGPPKMFTYKEEVLHNPDVQLLASKIHLYEDVIATKEQSRNMGSIVKVISHSQQRHEKRVKYPKGTSQNPLSMEEIEQKFEDSTSLILSKGETKQLLAIIKNLDALNKTEEITDKWDLHRDSAPLIHIHEAPALNESEAAAISAEIKNAD</sequence>
<keyword evidence="5" id="KW-1185">Reference proteome</keyword>
<evidence type="ECO:0000259" key="2">
    <source>
        <dbReference type="Pfam" id="PF03972"/>
    </source>
</evidence>
<dbReference type="OrthoDB" id="9791416at2"/>
<dbReference type="PANTHER" id="PTHR16943:SF8">
    <property type="entry name" value="2-METHYLCITRATE DEHYDRATASE"/>
    <property type="match status" value="1"/>
</dbReference>
<dbReference type="InterPro" id="IPR045336">
    <property type="entry name" value="MmgE_PrpD_N"/>
</dbReference>
<dbReference type="InterPro" id="IPR036148">
    <property type="entry name" value="MmgE/PrpD_sf"/>
</dbReference>
<dbReference type="Pfam" id="PF19305">
    <property type="entry name" value="MmgE_PrpD_C"/>
    <property type="match status" value="1"/>
</dbReference>
<dbReference type="PATRIC" id="fig|456.5.peg.579"/>
<dbReference type="SUPFAM" id="SSF103378">
    <property type="entry name" value="2-methylcitrate dehydratase PrpD"/>
    <property type="match status" value="1"/>
</dbReference>
<accession>A0A0W0V800</accession>
<dbReference type="STRING" id="456.Ljor_0549"/>
<feature type="domain" description="MmgE/PrpD C-terminal" evidence="3">
    <location>
        <begin position="269"/>
        <end position="440"/>
    </location>
</feature>
<gene>
    <name evidence="4" type="ORF">Ljor_0549</name>
</gene>
<dbReference type="AlphaFoldDB" id="A0A0W0V800"/>
<dbReference type="PANTHER" id="PTHR16943">
    <property type="entry name" value="2-METHYLCITRATE DEHYDRATASE-RELATED"/>
    <property type="match status" value="1"/>
</dbReference>
<proteinExistence type="inferred from homology"/>
<dbReference type="InterPro" id="IPR042183">
    <property type="entry name" value="MmgE/PrpD_sf_1"/>
</dbReference>
<evidence type="ECO:0000313" key="5">
    <source>
        <dbReference type="Proteomes" id="UP000055035"/>
    </source>
</evidence>